<evidence type="ECO:0000256" key="1">
    <source>
        <dbReference type="ARBA" id="ARBA00004141"/>
    </source>
</evidence>
<keyword evidence="3 5" id="KW-1133">Transmembrane helix</keyword>
<protein>
    <submittedName>
        <fullName evidence="6">Uncharacterized protein</fullName>
    </submittedName>
</protein>
<dbReference type="EMBL" id="QTKX01000001">
    <property type="protein sequence ID" value="MBS8264217.1"/>
    <property type="molecule type" value="Genomic_DNA"/>
</dbReference>
<feature type="transmembrane region" description="Helical" evidence="5">
    <location>
        <begin position="20"/>
        <end position="44"/>
    </location>
</feature>
<dbReference type="Gene3D" id="1.20.1080.10">
    <property type="entry name" value="Glycerol uptake facilitator protein"/>
    <property type="match status" value="1"/>
</dbReference>
<evidence type="ECO:0000313" key="6">
    <source>
        <dbReference type="EMBL" id="MBS8264217.1"/>
    </source>
</evidence>
<evidence type="ECO:0000256" key="3">
    <source>
        <dbReference type="ARBA" id="ARBA00022989"/>
    </source>
</evidence>
<keyword evidence="7" id="KW-1185">Reference proteome</keyword>
<dbReference type="InterPro" id="IPR023271">
    <property type="entry name" value="Aquaporin-like"/>
</dbReference>
<reference evidence="6 7" key="1">
    <citation type="journal article" date="2021" name="Microorganisms">
        <title>Bacterial Dimethylsulfoniopropionate Biosynthesis in the East China Sea.</title>
        <authorList>
            <person name="Liu J."/>
            <person name="Zhang Y."/>
            <person name="Liu J."/>
            <person name="Zhong H."/>
            <person name="Williams B.T."/>
            <person name="Zheng Y."/>
            <person name="Curson A.R.J."/>
            <person name="Sun C."/>
            <person name="Sun H."/>
            <person name="Song D."/>
            <person name="Wagner Mackenzie B."/>
            <person name="Bermejo Martinez A."/>
            <person name="Todd J.D."/>
            <person name="Zhang X.H."/>
        </authorList>
    </citation>
    <scope>NUCLEOTIDE SEQUENCE [LARGE SCALE GENOMIC DNA]</scope>
    <source>
        <strain evidence="6 7">ESS08</strain>
    </source>
</reference>
<evidence type="ECO:0000313" key="7">
    <source>
        <dbReference type="Proteomes" id="UP000761411"/>
    </source>
</evidence>
<dbReference type="GO" id="GO:0016020">
    <property type="term" value="C:membrane"/>
    <property type="evidence" value="ECO:0007669"/>
    <property type="project" value="UniProtKB-SubCell"/>
</dbReference>
<evidence type="ECO:0000256" key="2">
    <source>
        <dbReference type="ARBA" id="ARBA00022692"/>
    </source>
</evidence>
<dbReference type="Proteomes" id="UP000761411">
    <property type="component" value="Unassembled WGS sequence"/>
</dbReference>
<gene>
    <name evidence="6" type="ORF">DYI25_07185</name>
</gene>
<accession>A0A944GW12</accession>
<evidence type="ECO:0000256" key="5">
    <source>
        <dbReference type="SAM" id="Phobius"/>
    </source>
</evidence>
<comment type="caution">
    <text evidence="6">The sequence shown here is derived from an EMBL/GenBank/DDBJ whole genome shotgun (WGS) entry which is preliminary data.</text>
</comment>
<comment type="subcellular location">
    <subcellularLocation>
        <location evidence="1">Membrane</location>
        <topology evidence="1">Multi-pass membrane protein</topology>
    </subcellularLocation>
</comment>
<dbReference type="AlphaFoldDB" id="A0A944GW12"/>
<name>A0A944GW12_9BACI</name>
<sequence length="66" mass="7916">MICYKYLNVKKMKTVFWVDYSLIFVPVYLGNIVSGGVFIALFYWRASENKRCNRKIKFHRQAFKKG</sequence>
<keyword evidence="4 5" id="KW-0472">Membrane</keyword>
<organism evidence="6 7">
    <name type="scientific">Mesobacillus boroniphilus</name>
    <dbReference type="NCBI Taxonomy" id="308892"/>
    <lineage>
        <taxon>Bacteria</taxon>
        <taxon>Bacillati</taxon>
        <taxon>Bacillota</taxon>
        <taxon>Bacilli</taxon>
        <taxon>Bacillales</taxon>
        <taxon>Bacillaceae</taxon>
        <taxon>Mesobacillus</taxon>
    </lineage>
</organism>
<proteinExistence type="predicted"/>
<keyword evidence="2 5" id="KW-0812">Transmembrane</keyword>
<evidence type="ECO:0000256" key="4">
    <source>
        <dbReference type="ARBA" id="ARBA00023136"/>
    </source>
</evidence>